<evidence type="ECO:0000313" key="1">
    <source>
        <dbReference type="EMBL" id="KAJ3553221.1"/>
    </source>
</evidence>
<protein>
    <submittedName>
        <fullName evidence="1">Uncharacterized protein</fullName>
    </submittedName>
</protein>
<sequence>MTDVKPRAPEEPSAFGVRYRWSRGANAYRVCRALFASTGEPLFYGLSQHARAAPPHAATAVMDVTPPDQHHTTSSYFAVWGYAYVTDQVDWLVREQRCAYGNPEMRKSASQSKLRVTILQGLDPTSRRTGQVHRPRGTFPTHQSLRVAALYDAVGIAEVVGTGDMRKWRIKRQLVHLAPCGHEGARQDMIGDGKHSSFELAFSACFISHLPSRHSRHLIPLRHLCPNHPFCSLRLPHPRCPFLGTCAIPNTLSPLSRAPMSSDVRCRLVLVDNIINHDDTDAVLHPGHIVITTGTRAGPATVLCPPGRYSDFRPCAESVGTGNSAIGQSTHISLGKLSVRPELCASYAYLFYGDVPTIRCGDLEFKTMQSSLHGEGAAISQRGRIHALTLEPLCAAVSSIIWMLEKLFSSLAASRRHCPVPALFLGTNCSVLAIKEPSTPDVYPMYFTLRQSHILLSPI</sequence>
<organism evidence="1 2">
    <name type="scientific">Phlebia brevispora</name>
    <dbReference type="NCBI Taxonomy" id="194682"/>
    <lineage>
        <taxon>Eukaryota</taxon>
        <taxon>Fungi</taxon>
        <taxon>Dikarya</taxon>
        <taxon>Basidiomycota</taxon>
        <taxon>Agaricomycotina</taxon>
        <taxon>Agaricomycetes</taxon>
        <taxon>Polyporales</taxon>
        <taxon>Meruliaceae</taxon>
        <taxon>Phlebia</taxon>
    </lineage>
</organism>
<accession>A0ACC1T551</accession>
<gene>
    <name evidence="1" type="ORF">NM688_g3730</name>
</gene>
<keyword evidence="2" id="KW-1185">Reference proteome</keyword>
<dbReference type="Proteomes" id="UP001148662">
    <property type="component" value="Unassembled WGS sequence"/>
</dbReference>
<dbReference type="EMBL" id="JANHOG010000564">
    <property type="protein sequence ID" value="KAJ3553221.1"/>
    <property type="molecule type" value="Genomic_DNA"/>
</dbReference>
<comment type="caution">
    <text evidence="1">The sequence shown here is derived from an EMBL/GenBank/DDBJ whole genome shotgun (WGS) entry which is preliminary data.</text>
</comment>
<reference evidence="1" key="1">
    <citation type="submission" date="2022-07" db="EMBL/GenBank/DDBJ databases">
        <title>Genome Sequence of Phlebia brevispora.</title>
        <authorList>
            <person name="Buettner E."/>
        </authorList>
    </citation>
    <scope>NUCLEOTIDE SEQUENCE</scope>
    <source>
        <strain evidence="1">MPL23</strain>
    </source>
</reference>
<evidence type="ECO:0000313" key="2">
    <source>
        <dbReference type="Proteomes" id="UP001148662"/>
    </source>
</evidence>
<name>A0ACC1T551_9APHY</name>
<proteinExistence type="predicted"/>